<keyword evidence="14" id="KW-1185">Reference proteome</keyword>
<keyword evidence="8 10" id="KW-0802">TPR repeat</keyword>
<evidence type="ECO:0000256" key="7">
    <source>
        <dbReference type="ARBA" id="ARBA00022737"/>
    </source>
</evidence>
<keyword evidence="9 12" id="KW-0472">Membrane</keyword>
<dbReference type="Ensembl" id="ENSSTUT00000050372.1">
    <property type="protein sequence ID" value="ENSSTUP00000048284.1"/>
    <property type="gene ID" value="ENSSTUG00000019957.1"/>
</dbReference>
<accession>A0A673ZLY7</accession>
<evidence type="ECO:0000256" key="5">
    <source>
        <dbReference type="ARBA" id="ARBA00022490"/>
    </source>
</evidence>
<feature type="compositionally biased region" description="Basic and acidic residues" evidence="11">
    <location>
        <begin position="641"/>
        <end position="652"/>
    </location>
</feature>
<dbReference type="InterPro" id="IPR052386">
    <property type="entry name" value="GPSM"/>
</dbReference>
<dbReference type="Gene3D" id="1.25.40.10">
    <property type="entry name" value="Tetratricopeptide repeat domain"/>
    <property type="match status" value="3"/>
</dbReference>
<dbReference type="FunFam" id="1.25.40.10:FF:002932">
    <property type="entry name" value="Adenylate kinase isoenzyme 1"/>
    <property type="match status" value="1"/>
</dbReference>
<dbReference type="GeneTree" id="ENSGT00940000154667"/>
<keyword evidence="12" id="KW-1133">Transmembrane helix</keyword>
<dbReference type="InterPro" id="IPR019734">
    <property type="entry name" value="TPR_rpt"/>
</dbReference>
<dbReference type="Pfam" id="PF02188">
    <property type="entry name" value="GoLoco"/>
    <property type="match status" value="4"/>
</dbReference>
<dbReference type="InterPro" id="IPR011990">
    <property type="entry name" value="TPR-like_helical_dom_sf"/>
</dbReference>
<evidence type="ECO:0000256" key="3">
    <source>
        <dbReference type="ARBA" id="ARBA00006600"/>
    </source>
</evidence>
<dbReference type="Pfam" id="PF13424">
    <property type="entry name" value="TPR_12"/>
    <property type="match status" value="3"/>
</dbReference>
<dbReference type="PROSITE" id="PS50005">
    <property type="entry name" value="TPR"/>
    <property type="match status" value="2"/>
</dbReference>
<dbReference type="GO" id="GO:0000132">
    <property type="term" value="P:establishment of mitotic spindle orientation"/>
    <property type="evidence" value="ECO:0007669"/>
    <property type="project" value="TreeGrafter"/>
</dbReference>
<keyword evidence="7" id="KW-0677">Repeat</keyword>
<keyword evidence="6" id="KW-0597">Phosphoprotein</keyword>
<name>A0A673ZLY7_SALTR</name>
<reference evidence="13" key="1">
    <citation type="submission" date="2025-08" db="UniProtKB">
        <authorList>
            <consortium name="Ensembl"/>
        </authorList>
    </citation>
    <scope>IDENTIFICATION</scope>
</reference>
<proteinExistence type="inferred from homology"/>
<feature type="repeat" description="TPR" evidence="10">
    <location>
        <begin position="78"/>
        <end position="111"/>
    </location>
</feature>
<feature type="region of interest" description="Disordered" evidence="11">
    <location>
        <begin position="641"/>
        <end position="667"/>
    </location>
</feature>
<keyword evidence="12" id="KW-0812">Transmembrane</keyword>
<dbReference type="SUPFAM" id="SSF48452">
    <property type="entry name" value="TPR-like"/>
    <property type="match status" value="2"/>
</dbReference>
<dbReference type="InParanoid" id="A0A673ZLY7"/>
<dbReference type="GO" id="GO:0005092">
    <property type="term" value="F:GDP-dissociation inhibitor activity"/>
    <property type="evidence" value="ECO:0007669"/>
    <property type="project" value="TreeGrafter"/>
</dbReference>
<protein>
    <submittedName>
        <fullName evidence="13">G protein signaling modulator 1b</fullName>
    </submittedName>
</protein>
<organism evidence="13 14">
    <name type="scientific">Salmo trutta</name>
    <name type="common">Brown trout</name>
    <dbReference type="NCBI Taxonomy" id="8032"/>
    <lineage>
        <taxon>Eukaryota</taxon>
        <taxon>Metazoa</taxon>
        <taxon>Chordata</taxon>
        <taxon>Craniata</taxon>
        <taxon>Vertebrata</taxon>
        <taxon>Euteleostomi</taxon>
        <taxon>Actinopterygii</taxon>
        <taxon>Neopterygii</taxon>
        <taxon>Teleostei</taxon>
        <taxon>Protacanthopterygii</taxon>
        <taxon>Salmoniformes</taxon>
        <taxon>Salmonidae</taxon>
        <taxon>Salmoninae</taxon>
        <taxon>Salmo</taxon>
    </lineage>
</organism>
<feature type="transmembrane region" description="Helical" evidence="12">
    <location>
        <begin position="14"/>
        <end position="34"/>
    </location>
</feature>
<dbReference type="SMART" id="SM00028">
    <property type="entry name" value="TPR"/>
    <property type="match status" value="6"/>
</dbReference>
<evidence type="ECO:0000256" key="1">
    <source>
        <dbReference type="ARBA" id="ARBA00004236"/>
    </source>
</evidence>
<reference evidence="13" key="2">
    <citation type="submission" date="2025-09" db="UniProtKB">
        <authorList>
            <consortium name="Ensembl"/>
        </authorList>
    </citation>
    <scope>IDENTIFICATION</scope>
</reference>
<evidence type="ECO:0000256" key="11">
    <source>
        <dbReference type="SAM" id="MobiDB-lite"/>
    </source>
</evidence>
<dbReference type="PANTHER" id="PTHR45954">
    <property type="entry name" value="LD33695P"/>
    <property type="match status" value="1"/>
</dbReference>
<dbReference type="GO" id="GO:0005886">
    <property type="term" value="C:plasma membrane"/>
    <property type="evidence" value="ECO:0007669"/>
    <property type="project" value="UniProtKB-SubCell"/>
</dbReference>
<evidence type="ECO:0000313" key="14">
    <source>
        <dbReference type="Proteomes" id="UP000472277"/>
    </source>
</evidence>
<dbReference type="GO" id="GO:0005938">
    <property type="term" value="C:cell cortex"/>
    <property type="evidence" value="ECO:0007669"/>
    <property type="project" value="TreeGrafter"/>
</dbReference>
<evidence type="ECO:0000256" key="2">
    <source>
        <dbReference type="ARBA" id="ARBA00004496"/>
    </source>
</evidence>
<evidence type="ECO:0000313" key="13">
    <source>
        <dbReference type="Ensembl" id="ENSSTUP00000048284.1"/>
    </source>
</evidence>
<sequence length="667" mass="74902">RHCTLFQTCYNTDVISHFLSLCLCVCVCVCVCVFRMEASCLELALEGERLCKAGDFKGGTAFFEASVQVGTEDLKTLSAIYSQLGNAYFYLKEYGKALEYHRHDLTLARTIGDRIGEGKASGNLGNTLKVLGRFDEAAVCCQRHLDISQEQGDKVGEARALYNIGNVFHAKGKQQLWGCTQDPGDLPPDVRDTLQRATGFYEMNLCLVKELGDRAAQGRAFGNLGNTHYLLGNFVEAIKFHRQRLSIAKEFGDKAAERRAYSNLGNALIFLGQFNTATEYYRKTLQLSRQLKDQVMEAQACYSLGNTYTLLQQYERAIDYHLKHLLIAQEFTDRVGEGRACWSLGNAYVSLGNHRQALHYARKHLDISREIGDRNGELTARMNVEQLMEALGVNESDLSPCGSEFEVQGARPKITKRNSMDSVELWKYSSDKVKTVILLIPLRFCFLTSFLTFYKMTTYTCKINENPMVVLPLLSLSVHVSLFQKLSRDPSDEDCFFDLLSKFQSSRMDDQRCHLDDPNIENGENGENGGAVSLNEMLALITSPQTEELFDLIVSSQSRRLDDQRVSVSNLPGLRITHNNLGHLCVDTDPQEPSDDFFNMLVKCQSSRIDDQRCSPPEGGPRAPTVPDEDFFSLIQRAQAKRMDEQRVHLPSDEQDGPDSDPSGDSS</sequence>
<dbReference type="FunFam" id="1.25.40.10:FF:000043">
    <property type="entry name" value="G-protein-signaling modulator 2 isoform X1"/>
    <property type="match status" value="1"/>
</dbReference>
<dbReference type="Proteomes" id="UP000472277">
    <property type="component" value="Chromosome 12"/>
</dbReference>
<dbReference type="AlphaFoldDB" id="A0A673ZLY7"/>
<gene>
    <name evidence="13" type="primary">GPSM1</name>
    <name evidence="13" type="synonym">LOC115204095</name>
</gene>
<feature type="repeat" description="TPR" evidence="10">
    <location>
        <begin position="258"/>
        <end position="291"/>
    </location>
</feature>
<dbReference type="GO" id="GO:0001965">
    <property type="term" value="F:G-protein alpha-subunit binding"/>
    <property type="evidence" value="ECO:0007669"/>
    <property type="project" value="TreeGrafter"/>
</dbReference>
<evidence type="ECO:0000256" key="10">
    <source>
        <dbReference type="PROSITE-ProRule" id="PRU00339"/>
    </source>
</evidence>
<dbReference type="SMART" id="SM00390">
    <property type="entry name" value="GoLoco"/>
    <property type="match status" value="4"/>
</dbReference>
<evidence type="ECO:0000256" key="4">
    <source>
        <dbReference type="ARBA" id="ARBA00022475"/>
    </source>
</evidence>
<evidence type="ECO:0000256" key="9">
    <source>
        <dbReference type="ARBA" id="ARBA00023136"/>
    </source>
</evidence>
<dbReference type="PROSITE" id="PS50877">
    <property type="entry name" value="GOLOCO"/>
    <property type="match status" value="4"/>
</dbReference>
<evidence type="ECO:0000256" key="8">
    <source>
        <dbReference type="ARBA" id="ARBA00022803"/>
    </source>
</evidence>
<comment type="similarity">
    <text evidence="3">Belongs to the GPSM family.</text>
</comment>
<evidence type="ECO:0000256" key="6">
    <source>
        <dbReference type="ARBA" id="ARBA00022553"/>
    </source>
</evidence>
<keyword evidence="5" id="KW-0963">Cytoplasm</keyword>
<comment type="subcellular location">
    <subcellularLocation>
        <location evidence="1">Cell membrane</location>
    </subcellularLocation>
    <subcellularLocation>
        <location evidence="2">Cytoplasm</location>
    </subcellularLocation>
</comment>
<evidence type="ECO:0000256" key="12">
    <source>
        <dbReference type="SAM" id="Phobius"/>
    </source>
</evidence>
<dbReference type="InterPro" id="IPR003109">
    <property type="entry name" value="GoLoco_motif"/>
</dbReference>
<keyword evidence="4" id="KW-1003">Cell membrane</keyword>
<dbReference type="PANTHER" id="PTHR45954:SF2">
    <property type="entry name" value="G-PROTEIN-SIGNALING MODULATOR 1"/>
    <property type="match status" value="1"/>
</dbReference>
<dbReference type="Pfam" id="PF13374">
    <property type="entry name" value="TPR_10"/>
    <property type="match status" value="1"/>
</dbReference>
<feature type="region of interest" description="Disordered" evidence="11">
    <location>
        <begin position="608"/>
        <end position="629"/>
    </location>
</feature>